<dbReference type="InterPro" id="IPR006860">
    <property type="entry name" value="FecR"/>
</dbReference>
<evidence type="ECO:0000313" key="5">
    <source>
        <dbReference type="Proteomes" id="UP000597338"/>
    </source>
</evidence>
<dbReference type="EMBL" id="BMIK01000003">
    <property type="protein sequence ID" value="GGC23685.1"/>
    <property type="molecule type" value="Genomic_DNA"/>
</dbReference>
<reference evidence="5" key="1">
    <citation type="journal article" date="2019" name="Int. J. Syst. Evol. Microbiol.">
        <title>The Global Catalogue of Microorganisms (GCM) 10K type strain sequencing project: providing services to taxonomists for standard genome sequencing and annotation.</title>
        <authorList>
            <consortium name="The Broad Institute Genomics Platform"/>
            <consortium name="The Broad Institute Genome Sequencing Center for Infectious Disease"/>
            <person name="Wu L."/>
            <person name="Ma J."/>
        </authorList>
    </citation>
    <scope>NUCLEOTIDE SEQUENCE [LARGE SCALE GENOMIC DNA]</scope>
    <source>
        <strain evidence="5">CGMCC 1.15342</strain>
    </source>
</reference>
<dbReference type="InterPro" id="IPR012373">
    <property type="entry name" value="Ferrdict_sens_TM"/>
</dbReference>
<name>A0ABQ1LI40_9SPHI</name>
<dbReference type="PIRSF" id="PIRSF018266">
    <property type="entry name" value="FecR"/>
    <property type="match status" value="1"/>
</dbReference>
<keyword evidence="5" id="KW-1185">Reference proteome</keyword>
<evidence type="ECO:0000259" key="2">
    <source>
        <dbReference type="Pfam" id="PF04773"/>
    </source>
</evidence>
<keyword evidence="1" id="KW-0472">Membrane</keyword>
<accession>A0ABQ1LI40</accession>
<keyword evidence="1" id="KW-0812">Transmembrane</keyword>
<dbReference type="InterPro" id="IPR032508">
    <property type="entry name" value="FecR_C"/>
</dbReference>
<organism evidence="4 5">
    <name type="scientific">Parapedobacter defluvii</name>
    <dbReference type="NCBI Taxonomy" id="2045106"/>
    <lineage>
        <taxon>Bacteria</taxon>
        <taxon>Pseudomonadati</taxon>
        <taxon>Bacteroidota</taxon>
        <taxon>Sphingobacteriia</taxon>
        <taxon>Sphingobacteriales</taxon>
        <taxon>Sphingobacteriaceae</taxon>
        <taxon>Parapedobacter</taxon>
    </lineage>
</organism>
<evidence type="ECO:0000313" key="4">
    <source>
        <dbReference type="EMBL" id="GGC23685.1"/>
    </source>
</evidence>
<comment type="caution">
    <text evidence="4">The sequence shown here is derived from an EMBL/GenBank/DDBJ whole genome shotgun (WGS) entry which is preliminary data.</text>
</comment>
<feature type="transmembrane region" description="Helical" evidence="1">
    <location>
        <begin position="73"/>
        <end position="92"/>
    </location>
</feature>
<feature type="domain" description="Protein FecR C-terminal" evidence="3">
    <location>
        <begin position="253"/>
        <end position="317"/>
    </location>
</feature>
<proteinExistence type="predicted"/>
<evidence type="ECO:0000256" key="1">
    <source>
        <dbReference type="SAM" id="Phobius"/>
    </source>
</evidence>
<dbReference type="RefSeq" id="WP_188749039.1">
    <property type="nucleotide sequence ID" value="NZ_BMIK01000003.1"/>
</dbReference>
<gene>
    <name evidence="4" type="ORF">GCM10011386_14550</name>
</gene>
<feature type="domain" description="FecR protein" evidence="2">
    <location>
        <begin position="114"/>
        <end position="207"/>
    </location>
</feature>
<dbReference type="Proteomes" id="UP000597338">
    <property type="component" value="Unassembled WGS sequence"/>
</dbReference>
<dbReference type="PANTHER" id="PTHR30273">
    <property type="entry name" value="PERIPLASMIC SIGNAL SENSOR AND SIGMA FACTOR ACTIVATOR FECR-RELATED"/>
    <property type="match status" value="1"/>
</dbReference>
<dbReference type="Gene3D" id="3.55.50.30">
    <property type="match status" value="1"/>
</dbReference>
<dbReference type="PANTHER" id="PTHR30273:SF2">
    <property type="entry name" value="PROTEIN FECR"/>
    <property type="match status" value="1"/>
</dbReference>
<protein>
    <submittedName>
        <fullName evidence="4">Anti-sigma factor</fullName>
    </submittedName>
</protein>
<keyword evidence="1" id="KW-1133">Transmembrane helix</keyword>
<sequence length="323" mass="36456">MKLATLQKLLKKYHDGTATEAEQYVVDRWYESFANSKVPPGLESETQKAALKSRIWQGIPNQSRYIPWFKRSGFRIAAGVALALSISIWLYIIKDRIGRQTDQVVRTGELSGIITTGSRQLKQVKLPDSTQVWLNANSRLEVLPGYGNGERRIHLSGEAFFEVKGAVVQPFFVKMNGITVTVLGTSFNIQSYDDVQEVKVTVSTGKVLVADTTSRRLSVLNGGQQLAYRKANGSYRVDNVAEANSYAWRVGKVVLDRASFEELVQVFHNFYGVQLMTADKQVASYRYNLTLQSNFRQEEAMELICSILRKNYKKEDNGNVSIY</sequence>
<dbReference type="Pfam" id="PF04773">
    <property type="entry name" value="FecR"/>
    <property type="match status" value="1"/>
</dbReference>
<dbReference type="Gene3D" id="2.60.120.1440">
    <property type="match status" value="1"/>
</dbReference>
<dbReference type="Pfam" id="PF16344">
    <property type="entry name" value="FecR_C"/>
    <property type="match status" value="1"/>
</dbReference>
<evidence type="ECO:0000259" key="3">
    <source>
        <dbReference type="Pfam" id="PF16344"/>
    </source>
</evidence>